<accession>A0AAW7DN43</accession>
<evidence type="ECO:0000313" key="7">
    <source>
        <dbReference type="EMBL" id="MDM1695101.1"/>
    </source>
</evidence>
<evidence type="ECO:0000256" key="1">
    <source>
        <dbReference type="ARBA" id="ARBA00004651"/>
    </source>
</evidence>
<dbReference type="PANTHER" id="PTHR30250:SF28">
    <property type="entry name" value="POLYSACCHARIDE BIOSYNTHESIS PROTEIN"/>
    <property type="match status" value="1"/>
</dbReference>
<dbReference type="InterPro" id="IPR050833">
    <property type="entry name" value="Poly_Biosynth_Transport"/>
</dbReference>
<comment type="subcellular location">
    <subcellularLocation>
        <location evidence="1">Cell membrane</location>
        <topology evidence="1">Multi-pass membrane protein</topology>
    </subcellularLocation>
</comment>
<dbReference type="EMBL" id="JACANB010000001">
    <property type="protein sequence ID" value="MDM1695101.1"/>
    <property type="molecule type" value="Genomic_DNA"/>
</dbReference>
<dbReference type="InterPro" id="IPR002797">
    <property type="entry name" value="Polysacc_synth"/>
</dbReference>
<keyword evidence="4 6" id="KW-1133">Transmembrane helix</keyword>
<name>A0AAW7DN43_9GAMM</name>
<feature type="transmembrane region" description="Helical" evidence="6">
    <location>
        <begin position="118"/>
        <end position="137"/>
    </location>
</feature>
<evidence type="ECO:0000256" key="5">
    <source>
        <dbReference type="ARBA" id="ARBA00023136"/>
    </source>
</evidence>
<proteinExistence type="predicted"/>
<feature type="transmembrane region" description="Helical" evidence="6">
    <location>
        <begin position="396"/>
        <end position="419"/>
    </location>
</feature>
<sequence>MLKKQLQKIWQNRLVKSVLVVASGTAGAQAIGMAFVPFITRTYGPEVYGTLGAFIALTGVLTTLAALAYPVAIVLPKSDSKAKALVKLSLLIAATISLLVFITLWLAGDWILPKVGAASLMGFMFFIPLVMFFTACQDISQQWLIRKKAFKGIANISIAHSIINYGSQTLAGLYAPLAGVLIGIHSFSIAVRSLLTGFVGRKLVNKEDADKVPLKQVAYEYRDFPMYRAPQVVLNAASQSLPVLMLATFFGPAAAGFYVLARTMLGIPSTLIATSVQNVFYPYFNETINNNENAFPLLFKATLILAAIGVWPTLIVFLFGGYIFGFVFGSGWEEAGCYAKWISFWVLSLLVSRPAISIIPIIKKQKWFLKYEIYSLFFKAIGVFIVFLTFEEPNGILFAASYSLFNFVLYVFLVAKVLIMTSVYNRSFV</sequence>
<comment type="caution">
    <text evidence="7">The sequence shown here is derived from an EMBL/GenBank/DDBJ whole genome shotgun (WGS) entry which is preliminary data.</text>
</comment>
<evidence type="ECO:0000256" key="6">
    <source>
        <dbReference type="SAM" id="Phobius"/>
    </source>
</evidence>
<feature type="transmembrane region" description="Helical" evidence="6">
    <location>
        <begin position="173"/>
        <end position="195"/>
    </location>
</feature>
<reference evidence="7" key="2">
    <citation type="journal article" date="2022" name="Sci. Total Environ.">
        <title>Prevalence, transmission, and molecular epidemiology of tet(X)-positive bacteria among humans, animals, and environmental niches in China: An epidemiological, and genomic-based study.</title>
        <authorList>
            <person name="Dong N."/>
            <person name="Zeng Y."/>
            <person name="Cai C."/>
            <person name="Sun C."/>
            <person name="Lu J."/>
            <person name="Liu C."/>
            <person name="Zhou H."/>
            <person name="Sun Q."/>
            <person name="Shu L."/>
            <person name="Wang H."/>
            <person name="Wang Y."/>
            <person name="Wang S."/>
            <person name="Wu C."/>
            <person name="Chan E.W."/>
            <person name="Chen G."/>
            <person name="Shen Z."/>
            <person name="Chen S."/>
            <person name="Zhang R."/>
        </authorList>
    </citation>
    <scope>NUCLEOTIDE SEQUENCE</scope>
    <source>
        <strain evidence="7">DF46-2-2</strain>
    </source>
</reference>
<protein>
    <submittedName>
        <fullName evidence="7">Oligosaccharide flippase family protein</fullName>
    </submittedName>
</protein>
<evidence type="ECO:0000256" key="3">
    <source>
        <dbReference type="ARBA" id="ARBA00022692"/>
    </source>
</evidence>
<organism evidence="7 8">
    <name type="scientific">Thiopseudomonas alkaliphila</name>
    <dbReference type="NCBI Taxonomy" id="1697053"/>
    <lineage>
        <taxon>Bacteria</taxon>
        <taxon>Pseudomonadati</taxon>
        <taxon>Pseudomonadota</taxon>
        <taxon>Gammaproteobacteria</taxon>
        <taxon>Pseudomonadales</taxon>
        <taxon>Pseudomonadaceae</taxon>
        <taxon>Thiopseudomonas</taxon>
    </lineage>
</organism>
<dbReference type="GO" id="GO:0005886">
    <property type="term" value="C:plasma membrane"/>
    <property type="evidence" value="ECO:0007669"/>
    <property type="project" value="UniProtKB-SubCell"/>
</dbReference>
<feature type="transmembrane region" description="Helical" evidence="6">
    <location>
        <begin position="84"/>
        <end position="106"/>
    </location>
</feature>
<keyword evidence="2" id="KW-1003">Cell membrane</keyword>
<feature type="transmembrane region" description="Helical" evidence="6">
    <location>
        <begin position="373"/>
        <end position="390"/>
    </location>
</feature>
<dbReference type="Proteomes" id="UP001173465">
    <property type="component" value="Unassembled WGS sequence"/>
</dbReference>
<dbReference type="AlphaFoldDB" id="A0AAW7DN43"/>
<feature type="transmembrane region" description="Helical" evidence="6">
    <location>
        <begin position="20"/>
        <end position="39"/>
    </location>
</feature>
<evidence type="ECO:0000256" key="4">
    <source>
        <dbReference type="ARBA" id="ARBA00022989"/>
    </source>
</evidence>
<keyword evidence="5 6" id="KW-0472">Membrane</keyword>
<dbReference type="Pfam" id="PF01943">
    <property type="entry name" value="Polysacc_synt"/>
    <property type="match status" value="1"/>
</dbReference>
<evidence type="ECO:0000313" key="8">
    <source>
        <dbReference type="Proteomes" id="UP001173465"/>
    </source>
</evidence>
<feature type="transmembrane region" description="Helical" evidence="6">
    <location>
        <begin position="341"/>
        <end position="361"/>
    </location>
</feature>
<keyword evidence="3 6" id="KW-0812">Transmembrane</keyword>
<dbReference type="PANTHER" id="PTHR30250">
    <property type="entry name" value="PST FAMILY PREDICTED COLANIC ACID TRANSPORTER"/>
    <property type="match status" value="1"/>
</dbReference>
<dbReference type="RefSeq" id="WP_286592792.1">
    <property type="nucleotide sequence ID" value="NZ_JACANB010000001.1"/>
</dbReference>
<feature type="transmembrane region" description="Helical" evidence="6">
    <location>
        <begin position="304"/>
        <end position="329"/>
    </location>
</feature>
<evidence type="ECO:0000256" key="2">
    <source>
        <dbReference type="ARBA" id="ARBA00022475"/>
    </source>
</evidence>
<feature type="transmembrane region" description="Helical" evidence="6">
    <location>
        <begin position="51"/>
        <end position="72"/>
    </location>
</feature>
<reference evidence="7" key="1">
    <citation type="submission" date="2020-06" db="EMBL/GenBank/DDBJ databases">
        <authorList>
            <person name="Dong N."/>
        </authorList>
    </citation>
    <scope>NUCLEOTIDE SEQUENCE</scope>
    <source>
        <strain evidence="7">DF46-2-2</strain>
    </source>
</reference>
<gene>
    <name evidence="7" type="ORF">HX099_00230</name>
</gene>
<feature type="transmembrane region" description="Helical" evidence="6">
    <location>
        <begin position="232"/>
        <end position="259"/>
    </location>
</feature>